<proteinExistence type="predicted"/>
<organism evidence="2 3">
    <name type="scientific">Cnephaeus nilssonii</name>
    <name type="common">Northern bat</name>
    <name type="synonym">Eptesicus nilssonii</name>
    <dbReference type="NCBI Taxonomy" id="3371016"/>
    <lineage>
        <taxon>Eukaryota</taxon>
        <taxon>Metazoa</taxon>
        <taxon>Chordata</taxon>
        <taxon>Craniata</taxon>
        <taxon>Vertebrata</taxon>
        <taxon>Euteleostomi</taxon>
        <taxon>Mammalia</taxon>
        <taxon>Eutheria</taxon>
        <taxon>Laurasiatheria</taxon>
        <taxon>Chiroptera</taxon>
        <taxon>Yangochiroptera</taxon>
        <taxon>Vespertilionidae</taxon>
        <taxon>Cnephaeus</taxon>
    </lineage>
</organism>
<feature type="region of interest" description="Disordered" evidence="1">
    <location>
        <begin position="115"/>
        <end position="134"/>
    </location>
</feature>
<name>A0AA40HQR8_CNENI</name>
<dbReference type="GO" id="GO:0061617">
    <property type="term" value="C:MICOS complex"/>
    <property type="evidence" value="ECO:0007669"/>
    <property type="project" value="TreeGrafter"/>
</dbReference>
<evidence type="ECO:0000313" key="2">
    <source>
        <dbReference type="EMBL" id="KAK1335127.1"/>
    </source>
</evidence>
<feature type="compositionally biased region" description="Basic residues" evidence="1">
    <location>
        <begin position="273"/>
        <end position="285"/>
    </location>
</feature>
<dbReference type="InterPro" id="IPR052632">
    <property type="entry name" value="MICOS_subunit_Mic19"/>
</dbReference>
<evidence type="ECO:0000256" key="1">
    <source>
        <dbReference type="SAM" id="MobiDB-lite"/>
    </source>
</evidence>
<feature type="region of interest" description="Disordered" evidence="1">
    <location>
        <begin position="499"/>
        <end position="522"/>
    </location>
</feature>
<dbReference type="PANTHER" id="PTHR21588:SF18">
    <property type="entry name" value="MICOS COMPLEX SUBUNIT MIC19"/>
    <property type="match status" value="1"/>
</dbReference>
<sequence>MGGASSTRRVTFEADENENITVVKGIRFNQFLKMENLDISHMTQKTVSDEELKRRVAEELALEQAKKESENQKRLLTPVFANCDAYAQVLTTVQDSCLAYSSPLYHGCRRLSEGLGRRRTASRTGPPRSEAKAGDLAACLLRRKAFRKPPQRRRLSEGLGRRRTASRTGPPRSEAKAGDLAACLLRRKAFRKPPQRRRLSEGLGRRRTASRTGPPRSEAKAGDLAACLLRRKAFRKPPQRRRLSEGLGRRRTASRTGPPRSEAKAGDLAACLLRRKAFRKPPQRRRLSEGLGRRRTASRTGPPRSEAKAGDLAACLLRRKAFRKPPQRRRLSEGLGRRRTASRTGPPRSEAKAGDLAACLLRRKAFRKPPQRRRLSEGLGRRRTASRTGPPRSEAKAGDLAACLLRRKAFRKPPQRRRLSEGLGRLRTARWCTRLKQSKELDRERALANEQLTRAILRERISSEEDRSKAKHLTRPGCGILWKSHTQGAKEPHVAREPQFADHGSGKSPAKPMSAGAKRLGAGRERPRITMVTSPPVATWECSSTKRWFGSTPPAWGLKPAAALAPMR</sequence>
<dbReference type="PANTHER" id="PTHR21588">
    <property type="entry name" value="COILED-COIL-HELIX-COILED-COIL-HELIX DOMAIN CONTAINING 6"/>
    <property type="match status" value="1"/>
</dbReference>
<dbReference type="AlphaFoldDB" id="A0AA40HQR8"/>
<reference evidence="2" key="1">
    <citation type="submission" date="2023-06" db="EMBL/GenBank/DDBJ databases">
        <title>Reference genome for the Northern bat (Eptesicus nilssonii), a most northern bat species.</title>
        <authorList>
            <person name="Laine V.N."/>
            <person name="Pulliainen A.T."/>
            <person name="Lilley T.M."/>
        </authorList>
    </citation>
    <scope>NUCLEOTIDE SEQUENCE</scope>
    <source>
        <strain evidence="2">BLF_Eptnil</strain>
        <tissue evidence="2">Kidney</tissue>
    </source>
</reference>
<gene>
    <name evidence="2" type="ORF">QTO34_004707</name>
</gene>
<protein>
    <submittedName>
        <fullName evidence="2">Uncharacterized protein</fullName>
    </submittedName>
</protein>
<feature type="region of interest" description="Disordered" evidence="1">
    <location>
        <begin position="367"/>
        <end position="397"/>
    </location>
</feature>
<dbReference type="Proteomes" id="UP001177744">
    <property type="component" value="Unassembled WGS sequence"/>
</dbReference>
<accession>A0AA40HQR8</accession>
<keyword evidence="3" id="KW-1185">Reference proteome</keyword>
<comment type="caution">
    <text evidence="2">The sequence shown here is derived from an EMBL/GenBank/DDBJ whole genome shotgun (WGS) entry which is preliminary data.</text>
</comment>
<feature type="compositionally biased region" description="Basic residues" evidence="1">
    <location>
        <begin position="317"/>
        <end position="329"/>
    </location>
</feature>
<dbReference type="GO" id="GO:0007007">
    <property type="term" value="P:inner mitochondrial membrane organization"/>
    <property type="evidence" value="ECO:0007669"/>
    <property type="project" value="TreeGrafter"/>
</dbReference>
<feature type="compositionally biased region" description="Basic residues" evidence="1">
    <location>
        <begin position="229"/>
        <end position="241"/>
    </location>
</feature>
<feature type="region of interest" description="Disordered" evidence="1">
    <location>
        <begin position="191"/>
        <end position="354"/>
    </location>
</feature>
<feature type="region of interest" description="Disordered" evidence="1">
    <location>
        <begin position="147"/>
        <end position="178"/>
    </location>
</feature>
<dbReference type="EMBL" id="JAULJE010000014">
    <property type="protein sequence ID" value="KAK1335127.1"/>
    <property type="molecule type" value="Genomic_DNA"/>
</dbReference>
<evidence type="ECO:0000313" key="3">
    <source>
        <dbReference type="Proteomes" id="UP001177744"/>
    </source>
</evidence>